<evidence type="ECO:0000313" key="1">
    <source>
        <dbReference type="EMBL" id="OWK34218.1"/>
    </source>
</evidence>
<keyword evidence="2" id="KW-1185">Reference proteome</keyword>
<protein>
    <submittedName>
        <fullName evidence="1">Uncharacterized protein</fullName>
    </submittedName>
</protein>
<dbReference type="AlphaFoldDB" id="A0A225D6R2"/>
<dbReference type="EMBL" id="NIDE01000020">
    <property type="protein sequence ID" value="OWK34218.1"/>
    <property type="molecule type" value="Genomic_DNA"/>
</dbReference>
<dbReference type="OrthoDB" id="215904at2"/>
<name>A0A225D6R2_9BACT</name>
<accession>A0A225D6R2</accession>
<gene>
    <name evidence="1" type="ORF">FRUB_10189</name>
</gene>
<proteinExistence type="predicted"/>
<organism evidence="1 2">
    <name type="scientific">Fimbriiglobus ruber</name>
    <dbReference type="NCBI Taxonomy" id="1908690"/>
    <lineage>
        <taxon>Bacteria</taxon>
        <taxon>Pseudomonadati</taxon>
        <taxon>Planctomycetota</taxon>
        <taxon>Planctomycetia</taxon>
        <taxon>Gemmatales</taxon>
        <taxon>Gemmataceae</taxon>
        <taxon>Fimbriiglobus</taxon>
    </lineage>
</organism>
<reference evidence="2" key="1">
    <citation type="submission" date="2017-06" db="EMBL/GenBank/DDBJ databases">
        <title>Genome analysis of Fimbriiglobus ruber SP5, the first member of the order Planctomycetales with confirmed chitinolytic capability.</title>
        <authorList>
            <person name="Ravin N.V."/>
            <person name="Rakitin A.L."/>
            <person name="Ivanova A.A."/>
            <person name="Beletsky A.V."/>
            <person name="Kulichevskaya I.S."/>
            <person name="Mardanov A.V."/>
            <person name="Dedysh S.N."/>
        </authorList>
    </citation>
    <scope>NUCLEOTIDE SEQUENCE [LARGE SCALE GENOMIC DNA]</scope>
    <source>
        <strain evidence="2">SP5</strain>
    </source>
</reference>
<sequence>MIVWSRGSARAFRALARKCVAGRPRGPAPVVGFEVRAGTLTVWTKTADAGLAYTAPIDGPDRRLVVPMAVLAEIEGGGDDPVEWGVDAPLTGTAR</sequence>
<comment type="caution">
    <text evidence="1">The sequence shown here is derived from an EMBL/GenBank/DDBJ whole genome shotgun (WGS) entry which is preliminary data.</text>
</comment>
<evidence type="ECO:0000313" key="2">
    <source>
        <dbReference type="Proteomes" id="UP000214646"/>
    </source>
</evidence>
<dbReference type="RefSeq" id="WP_143394002.1">
    <property type="nucleotide sequence ID" value="NZ_NIDE01000020.1"/>
</dbReference>
<dbReference type="Proteomes" id="UP000214646">
    <property type="component" value="Unassembled WGS sequence"/>
</dbReference>